<comment type="similarity">
    <text evidence="1 7">Belongs to the glycosyl hydrolase 5 (cellulase A) family.</text>
</comment>
<keyword evidence="5 7" id="KW-0326">Glycosidase</keyword>
<name>A0A212K3J8_9BACT</name>
<evidence type="ECO:0000256" key="7">
    <source>
        <dbReference type="RuleBase" id="RU361153"/>
    </source>
</evidence>
<dbReference type="Gene3D" id="2.60.40.10">
    <property type="entry name" value="Immunoglobulins"/>
    <property type="match status" value="1"/>
</dbReference>
<keyword evidence="6" id="KW-0624">Polysaccharide degradation</keyword>
<keyword evidence="8" id="KW-0732">Signal</keyword>
<feature type="chain" id="PRO_5012013148" evidence="8">
    <location>
        <begin position="22"/>
        <end position="490"/>
    </location>
</feature>
<evidence type="ECO:0000256" key="3">
    <source>
        <dbReference type="ARBA" id="ARBA00023001"/>
    </source>
</evidence>
<dbReference type="Pfam" id="PF00150">
    <property type="entry name" value="Cellulase"/>
    <property type="match status" value="1"/>
</dbReference>
<dbReference type="EC" id="3.2.1.151" evidence="11"/>
<dbReference type="SUPFAM" id="SSF51445">
    <property type="entry name" value="(Trans)glycosidases"/>
    <property type="match status" value="1"/>
</dbReference>
<feature type="signal peptide" evidence="8">
    <location>
        <begin position="1"/>
        <end position="21"/>
    </location>
</feature>
<gene>
    <name evidence="11" type="ORF">KL86DYS1_31336</name>
</gene>
<dbReference type="InterPro" id="IPR017853">
    <property type="entry name" value="GH"/>
</dbReference>
<dbReference type="EMBL" id="FLUM01000003">
    <property type="protein sequence ID" value="SBW06294.1"/>
    <property type="molecule type" value="Genomic_DNA"/>
</dbReference>
<keyword evidence="2 7" id="KW-0378">Hydrolase</keyword>
<dbReference type="GO" id="GO:0008422">
    <property type="term" value="F:beta-glucosidase activity"/>
    <property type="evidence" value="ECO:0007669"/>
    <property type="project" value="TreeGrafter"/>
</dbReference>
<dbReference type="CDD" id="cd14948">
    <property type="entry name" value="BACON"/>
    <property type="match status" value="1"/>
</dbReference>
<dbReference type="Gene3D" id="3.20.20.80">
    <property type="entry name" value="Glycosidases"/>
    <property type="match status" value="1"/>
</dbReference>
<dbReference type="Pfam" id="PF13004">
    <property type="entry name" value="BACON"/>
    <property type="match status" value="1"/>
</dbReference>
<accession>A0A212K3J8</accession>
<keyword evidence="3" id="KW-0136">Cellulose degradation</keyword>
<dbReference type="GO" id="GO:0033946">
    <property type="term" value="F:xyloglucan-specific endo-beta-1,4-glucanase activity"/>
    <property type="evidence" value="ECO:0007669"/>
    <property type="project" value="UniProtKB-EC"/>
</dbReference>
<dbReference type="InterPro" id="IPR024361">
    <property type="entry name" value="BACON"/>
</dbReference>
<dbReference type="InterPro" id="IPR050386">
    <property type="entry name" value="Glycosyl_hydrolase_5"/>
</dbReference>
<dbReference type="PANTHER" id="PTHR31297">
    <property type="entry name" value="GLUCAN ENDO-1,6-BETA-GLUCOSIDASE B"/>
    <property type="match status" value="1"/>
</dbReference>
<sequence length="490" mass="54053">MRIFKYTLTLLCLLLPFWACGDDDDPITEPSIEASISAIPASFSFEADGGTSKMEITSNTTWRIDFPSDSWVKPSIQTAKGNASVTITADANDIEESRSATFTLSATGAESITITLTQAAKTPDPVIPDYIDPDKTGMSSDALVLAAKMKIGWNLGNSLEATDGTSAGETTWGNAKTSKKLIDGVKAAGFNTVRIPCAWNAYIEDQTTYKIKDSWLARVKEVVDYCVDNDMYAIINIHWDGGWLEENPTYDKQEEVNKKQKALWKQIAIYFRDYDEHLLFAGTNEVHVDYGTPSAENIEVQLSYNQTFVDAVRATGGRNAWRNLIVQAYNTNIDLAVSSLKMSTDATANRMMAEVHYYDPYEFCLQENNSVFLWGKDFTGAGTASWGQEDWADAQFAKMKANFVDKGFPVILGEYAASLRTSLPAADYANHIKARNYYLNYITKAALKNGMVPVYWDNGVTGDKASGLFDRATGEQVHTDAISAIIDAGN</sequence>
<organism evidence="11">
    <name type="scientific">uncultured Dysgonomonas sp</name>
    <dbReference type="NCBI Taxonomy" id="206096"/>
    <lineage>
        <taxon>Bacteria</taxon>
        <taxon>Pseudomonadati</taxon>
        <taxon>Bacteroidota</taxon>
        <taxon>Bacteroidia</taxon>
        <taxon>Bacteroidales</taxon>
        <taxon>Dysgonomonadaceae</taxon>
        <taxon>Dysgonomonas</taxon>
        <taxon>environmental samples</taxon>
    </lineage>
</organism>
<evidence type="ECO:0000259" key="10">
    <source>
        <dbReference type="Pfam" id="PF13004"/>
    </source>
</evidence>
<dbReference type="RefSeq" id="WP_296943997.1">
    <property type="nucleotide sequence ID" value="NZ_LT599032.1"/>
</dbReference>
<evidence type="ECO:0000256" key="2">
    <source>
        <dbReference type="ARBA" id="ARBA00022801"/>
    </source>
</evidence>
<dbReference type="InterPro" id="IPR013783">
    <property type="entry name" value="Ig-like_fold"/>
</dbReference>
<proteinExistence type="inferred from homology"/>
<dbReference type="InterPro" id="IPR001547">
    <property type="entry name" value="Glyco_hydro_5"/>
</dbReference>
<evidence type="ECO:0000256" key="6">
    <source>
        <dbReference type="ARBA" id="ARBA00023326"/>
    </source>
</evidence>
<protein>
    <submittedName>
        <fullName evidence="11">Xyloglucan-specific endo-beta-1,4-glucanase BoGH5A</fullName>
        <ecNumber evidence="11">3.2.1.151</ecNumber>
    </submittedName>
</protein>
<reference evidence="11" key="1">
    <citation type="submission" date="2016-04" db="EMBL/GenBank/DDBJ databases">
        <authorList>
            <person name="Evans L.H."/>
            <person name="Alamgir A."/>
            <person name="Owens N."/>
            <person name="Weber N.D."/>
            <person name="Virtaneva K."/>
            <person name="Barbian K."/>
            <person name="Babar A."/>
            <person name="Rosenke K."/>
        </authorList>
    </citation>
    <scope>NUCLEOTIDE SEQUENCE</scope>
    <source>
        <strain evidence="11">86-1</strain>
    </source>
</reference>
<evidence type="ECO:0000256" key="1">
    <source>
        <dbReference type="ARBA" id="ARBA00005641"/>
    </source>
</evidence>
<evidence type="ECO:0000256" key="8">
    <source>
        <dbReference type="SAM" id="SignalP"/>
    </source>
</evidence>
<evidence type="ECO:0000259" key="9">
    <source>
        <dbReference type="Pfam" id="PF00150"/>
    </source>
</evidence>
<evidence type="ECO:0000256" key="5">
    <source>
        <dbReference type="ARBA" id="ARBA00023295"/>
    </source>
</evidence>
<dbReference type="PANTHER" id="PTHR31297:SF41">
    <property type="entry name" value="ENDOGLUCANASE, PUTATIVE (AFU_ORTHOLOGUE AFUA_5G01830)-RELATED"/>
    <property type="match status" value="1"/>
</dbReference>
<evidence type="ECO:0000313" key="11">
    <source>
        <dbReference type="EMBL" id="SBW06294.1"/>
    </source>
</evidence>
<dbReference type="GO" id="GO:0005576">
    <property type="term" value="C:extracellular region"/>
    <property type="evidence" value="ECO:0007669"/>
    <property type="project" value="TreeGrafter"/>
</dbReference>
<evidence type="ECO:0000256" key="4">
    <source>
        <dbReference type="ARBA" id="ARBA00023277"/>
    </source>
</evidence>
<keyword evidence="4" id="KW-0119">Carbohydrate metabolism</keyword>
<dbReference type="GO" id="GO:0030245">
    <property type="term" value="P:cellulose catabolic process"/>
    <property type="evidence" value="ECO:0007669"/>
    <property type="project" value="UniProtKB-KW"/>
</dbReference>
<dbReference type="GO" id="GO:0009986">
    <property type="term" value="C:cell surface"/>
    <property type="evidence" value="ECO:0007669"/>
    <property type="project" value="TreeGrafter"/>
</dbReference>
<feature type="domain" description="Glycoside hydrolase family 5" evidence="9">
    <location>
        <begin position="166"/>
        <end position="459"/>
    </location>
</feature>
<dbReference type="AlphaFoldDB" id="A0A212K3J8"/>
<feature type="domain" description="BACON" evidence="10">
    <location>
        <begin position="67"/>
        <end position="119"/>
    </location>
</feature>